<dbReference type="InterPro" id="IPR027417">
    <property type="entry name" value="P-loop_NTPase"/>
</dbReference>
<dbReference type="Pfam" id="PF08423">
    <property type="entry name" value="Rad51"/>
    <property type="match status" value="1"/>
</dbReference>
<dbReference type="GO" id="GO:0045003">
    <property type="term" value="P:double-strand break repair via synthesis-dependent strand annealing"/>
    <property type="evidence" value="ECO:0007669"/>
    <property type="project" value="TreeGrafter"/>
</dbReference>
<evidence type="ECO:0000256" key="5">
    <source>
        <dbReference type="ARBA" id="ARBA00023204"/>
    </source>
</evidence>
<dbReference type="InterPro" id="IPR047348">
    <property type="entry name" value="XRCC3-like_C"/>
</dbReference>
<dbReference type="Proteomes" id="UP001203297">
    <property type="component" value="Unassembled WGS sequence"/>
</dbReference>
<reference evidence="8" key="1">
    <citation type="journal article" date="2022" name="New Phytol.">
        <title>Evolutionary transition to the ectomycorrhizal habit in the genomes of a hyperdiverse lineage of mushroom-forming fungi.</title>
        <authorList>
            <person name="Looney B."/>
            <person name="Miyauchi S."/>
            <person name="Morin E."/>
            <person name="Drula E."/>
            <person name="Courty P.E."/>
            <person name="Kohler A."/>
            <person name="Kuo A."/>
            <person name="LaButti K."/>
            <person name="Pangilinan J."/>
            <person name="Lipzen A."/>
            <person name="Riley R."/>
            <person name="Andreopoulos W."/>
            <person name="He G."/>
            <person name="Johnson J."/>
            <person name="Nolan M."/>
            <person name="Tritt A."/>
            <person name="Barry K.W."/>
            <person name="Grigoriev I.V."/>
            <person name="Nagy L.G."/>
            <person name="Hibbett D."/>
            <person name="Henrissat B."/>
            <person name="Matheny P.B."/>
            <person name="Labbe J."/>
            <person name="Martin F.M."/>
        </authorList>
    </citation>
    <scope>NUCLEOTIDE SEQUENCE</scope>
    <source>
        <strain evidence="8">BPL690</strain>
    </source>
</reference>
<gene>
    <name evidence="8" type="ORF">B0F90DRAFT_1710627</name>
</gene>
<dbReference type="GO" id="GO:0000400">
    <property type="term" value="F:four-way junction DNA binding"/>
    <property type="evidence" value="ECO:0007669"/>
    <property type="project" value="TreeGrafter"/>
</dbReference>
<dbReference type="CDD" id="cd19491">
    <property type="entry name" value="XRCC3"/>
    <property type="match status" value="1"/>
</dbReference>
<keyword evidence="6" id="KW-0539">Nucleus</keyword>
<proteinExistence type="predicted"/>
<dbReference type="InterPro" id="IPR020588">
    <property type="entry name" value="RecA_ATP-bd"/>
</dbReference>
<organism evidence="8 9">
    <name type="scientific">Multifurca ochricompacta</name>
    <dbReference type="NCBI Taxonomy" id="376703"/>
    <lineage>
        <taxon>Eukaryota</taxon>
        <taxon>Fungi</taxon>
        <taxon>Dikarya</taxon>
        <taxon>Basidiomycota</taxon>
        <taxon>Agaricomycotina</taxon>
        <taxon>Agaricomycetes</taxon>
        <taxon>Russulales</taxon>
        <taxon>Russulaceae</taxon>
        <taxon>Multifurca</taxon>
    </lineage>
</organism>
<dbReference type="GO" id="GO:0005657">
    <property type="term" value="C:replication fork"/>
    <property type="evidence" value="ECO:0007669"/>
    <property type="project" value="TreeGrafter"/>
</dbReference>
<dbReference type="PANTHER" id="PTHR46487">
    <property type="entry name" value="DNA REPAIR PROTEIN XRCC3"/>
    <property type="match status" value="1"/>
</dbReference>
<dbReference type="AlphaFoldDB" id="A0AAD4M5X4"/>
<keyword evidence="9" id="KW-1185">Reference proteome</keyword>
<evidence type="ECO:0000256" key="3">
    <source>
        <dbReference type="ARBA" id="ARBA00022763"/>
    </source>
</evidence>
<dbReference type="EMBL" id="WTXG01000009">
    <property type="protein sequence ID" value="KAI0303391.1"/>
    <property type="molecule type" value="Genomic_DNA"/>
</dbReference>
<name>A0AAD4M5X4_9AGAM</name>
<dbReference type="GO" id="GO:0071140">
    <property type="term" value="P:resolution of mitotic recombination intermediates"/>
    <property type="evidence" value="ECO:0007669"/>
    <property type="project" value="TreeGrafter"/>
</dbReference>
<dbReference type="GO" id="GO:0090656">
    <property type="term" value="P:t-circle formation"/>
    <property type="evidence" value="ECO:0007669"/>
    <property type="project" value="TreeGrafter"/>
</dbReference>
<dbReference type="GO" id="GO:0140664">
    <property type="term" value="F:ATP-dependent DNA damage sensor activity"/>
    <property type="evidence" value="ECO:0007669"/>
    <property type="project" value="InterPro"/>
</dbReference>
<evidence type="ECO:0000259" key="7">
    <source>
        <dbReference type="PROSITE" id="PS50162"/>
    </source>
</evidence>
<sequence length="457" mass="49169">SIFYTGISHNWQSALKKSGFLTVSDVLLSSISDISRRCRLAPQVVQEIVDSIARALDRPPSLLRDVIRDGSEVVTTGDTLLDQMLGGGIRVGMIWELAGEGASGKTQLALQLSLLVQLPVTQGGLNGSACYLTTSTSLPTPRLIELLHENPLLLGSHCNLDNVQTSVIKSVNSLLYVLSQVLPATIDAAKARFMPLKLLIIDSLADLLLEDKISTTTTLADRSRNLSAIAAQLHALAATHQLAVVAINRVTDVWERPNADPGLSGELIYADHARIFGCAEGGSKSAALGLVWANQVNARIMLTRTDRRHAISARNHDRKRQRAEGGVVRMDDSTVRRLTVIFSSVCTPASIEFIITSQGVETCLDDLNETLMPPAPIPATGVSAAVVVPPPLAEVSPLDVGSVVSDLRIQQYGDAPIGELEDEEEEAYWRGMDDFSVAGDLIDLINGMNPSEPRAHQ</sequence>
<keyword evidence="8" id="KW-0378">Hydrolase</keyword>
<dbReference type="SUPFAM" id="SSF52540">
    <property type="entry name" value="P-loop containing nucleoside triphosphate hydrolases"/>
    <property type="match status" value="1"/>
</dbReference>
<dbReference type="GO" id="GO:0061982">
    <property type="term" value="P:meiosis I cell cycle process"/>
    <property type="evidence" value="ECO:0007669"/>
    <property type="project" value="UniProtKB-ARBA"/>
</dbReference>
<evidence type="ECO:0000313" key="9">
    <source>
        <dbReference type="Proteomes" id="UP001203297"/>
    </source>
</evidence>
<dbReference type="GO" id="GO:0000722">
    <property type="term" value="P:telomere maintenance via recombination"/>
    <property type="evidence" value="ECO:0007669"/>
    <property type="project" value="TreeGrafter"/>
</dbReference>
<dbReference type="GO" id="GO:0016787">
    <property type="term" value="F:hydrolase activity"/>
    <property type="evidence" value="ECO:0007669"/>
    <property type="project" value="UniProtKB-KW"/>
</dbReference>
<feature type="non-terminal residue" evidence="8">
    <location>
        <position position="457"/>
    </location>
</feature>
<evidence type="ECO:0000256" key="4">
    <source>
        <dbReference type="ARBA" id="ARBA00022840"/>
    </source>
</evidence>
<dbReference type="InterPro" id="IPR013632">
    <property type="entry name" value="Rad51_C"/>
</dbReference>
<keyword evidence="5" id="KW-0234">DNA repair</keyword>
<evidence type="ECO:0000256" key="6">
    <source>
        <dbReference type="ARBA" id="ARBA00023242"/>
    </source>
</evidence>
<comment type="subcellular location">
    <subcellularLocation>
        <location evidence="1">Nucleus</location>
    </subcellularLocation>
</comment>
<comment type="caution">
    <text evidence="8">The sequence shown here is derived from an EMBL/GenBank/DDBJ whole genome shotgun (WGS) entry which is preliminary data.</text>
</comment>
<accession>A0AAD4M5X4</accession>
<evidence type="ECO:0000256" key="2">
    <source>
        <dbReference type="ARBA" id="ARBA00022741"/>
    </source>
</evidence>
<dbReference type="GO" id="GO:0005524">
    <property type="term" value="F:ATP binding"/>
    <property type="evidence" value="ECO:0007669"/>
    <property type="project" value="UniProtKB-KW"/>
</dbReference>
<dbReference type="PROSITE" id="PS50162">
    <property type="entry name" value="RECA_2"/>
    <property type="match status" value="1"/>
</dbReference>
<feature type="domain" description="RecA family profile 1" evidence="7">
    <location>
        <begin position="70"/>
        <end position="250"/>
    </location>
</feature>
<dbReference type="PANTHER" id="PTHR46487:SF1">
    <property type="entry name" value="DNA REPAIR PROTEIN XRCC3"/>
    <property type="match status" value="1"/>
</dbReference>
<dbReference type="Gene3D" id="3.40.50.300">
    <property type="entry name" value="P-loop containing nucleotide triphosphate hydrolases"/>
    <property type="match status" value="1"/>
</dbReference>
<keyword evidence="2" id="KW-0547">Nucleotide-binding</keyword>
<keyword evidence="3" id="KW-0227">DNA damage</keyword>
<dbReference type="GO" id="GO:0033065">
    <property type="term" value="C:Rad51C-XRCC3 complex"/>
    <property type="evidence" value="ECO:0007669"/>
    <property type="project" value="TreeGrafter"/>
</dbReference>
<keyword evidence="4" id="KW-0067">ATP-binding</keyword>
<protein>
    <submittedName>
        <fullName evidence="8">P-loop containing nucleoside triphosphate hydrolase protein</fullName>
    </submittedName>
</protein>
<evidence type="ECO:0000256" key="1">
    <source>
        <dbReference type="ARBA" id="ARBA00004123"/>
    </source>
</evidence>
<evidence type="ECO:0000313" key="8">
    <source>
        <dbReference type="EMBL" id="KAI0303391.1"/>
    </source>
</evidence>